<dbReference type="Gene3D" id="2.60.40.2000">
    <property type="match status" value="1"/>
</dbReference>
<dbReference type="PIRSF" id="PIRSF011576">
    <property type="entry name" value="YabP"/>
    <property type="match status" value="1"/>
</dbReference>
<comment type="caution">
    <text evidence="1">The sequence shown here is derived from an EMBL/GenBank/DDBJ whole genome shotgun (WGS) entry which is preliminary data.</text>
</comment>
<dbReference type="AlphaFoldDB" id="A0A424YJ22"/>
<dbReference type="Pfam" id="PF07873">
    <property type="entry name" value="YabP"/>
    <property type="match status" value="1"/>
</dbReference>
<proteinExistence type="predicted"/>
<dbReference type="NCBIfam" id="TIGR02892">
    <property type="entry name" value="spore_yabP"/>
    <property type="match status" value="1"/>
</dbReference>
<dbReference type="InterPro" id="IPR038705">
    <property type="entry name" value="YabP_sf"/>
</dbReference>
<accession>A0A424YJ22</accession>
<dbReference type="InterPro" id="IPR022476">
    <property type="entry name" value="Spore_YabP/YqfC"/>
</dbReference>
<reference evidence="1 2" key="1">
    <citation type="submission" date="2018-08" db="EMBL/GenBank/DDBJ databases">
        <title>The metabolism and importance of syntrophic acetate oxidation coupled to methane or sulfide production in haloalkaline environments.</title>
        <authorList>
            <person name="Timmers P.H.A."/>
            <person name="Vavourakis C.D."/>
            <person name="Sorokin D.Y."/>
            <person name="Sinninghe Damste J.S."/>
            <person name="Muyzer G."/>
            <person name="Stams A.J.M."/>
            <person name="Plugge C.M."/>
        </authorList>
    </citation>
    <scope>NUCLEOTIDE SEQUENCE [LARGE SCALE GENOMIC DNA]</scope>
    <source>
        <strain evidence="1">MSAO_Bac1</strain>
    </source>
</reference>
<organism evidence="1 2">
    <name type="scientific">Candidatus Syntrophonatronum acetioxidans</name>
    <dbReference type="NCBI Taxonomy" id="1795816"/>
    <lineage>
        <taxon>Bacteria</taxon>
        <taxon>Bacillati</taxon>
        <taxon>Bacillota</taxon>
        <taxon>Clostridia</taxon>
        <taxon>Eubacteriales</taxon>
        <taxon>Syntrophomonadaceae</taxon>
        <taxon>Candidatus Syntrophonatronum</taxon>
    </lineage>
</organism>
<gene>
    <name evidence="1" type="primary">yabP</name>
    <name evidence="1" type="ORF">D5R97_00210</name>
</gene>
<dbReference type="Proteomes" id="UP000285138">
    <property type="component" value="Unassembled WGS sequence"/>
</dbReference>
<evidence type="ECO:0000313" key="2">
    <source>
        <dbReference type="Proteomes" id="UP000285138"/>
    </source>
</evidence>
<dbReference type="InterPro" id="IPR012504">
    <property type="entry name" value="Spore_YabP"/>
</dbReference>
<dbReference type="GO" id="GO:0030435">
    <property type="term" value="P:sporulation resulting in formation of a cellular spore"/>
    <property type="evidence" value="ECO:0007669"/>
    <property type="project" value="InterPro"/>
</dbReference>
<evidence type="ECO:0000313" key="1">
    <source>
        <dbReference type="EMBL" id="RQD78549.1"/>
    </source>
</evidence>
<name>A0A424YJ22_9FIRM</name>
<protein>
    <submittedName>
        <fullName evidence="1">Sporulation protein YabP</fullName>
    </submittedName>
</protein>
<dbReference type="EMBL" id="QZAA01000012">
    <property type="protein sequence ID" value="RQD78549.1"/>
    <property type="molecule type" value="Genomic_DNA"/>
</dbReference>
<sequence length="100" mass="11687">MEEKRRQVNQQRHRLSIDNREYMEISGVLHVDSFDDEEILLETELGLLAVRGEELHIKHLNLEEGELNIEGFILELAYSEERGTQGLRGKGKGLLERLFR</sequence>